<comment type="subcellular location">
    <subcellularLocation>
        <location evidence="1">Cell inner membrane</location>
        <topology evidence="1">Multi-pass membrane protein</topology>
    </subcellularLocation>
</comment>
<proteinExistence type="predicted"/>
<dbReference type="NCBIfam" id="TIGR02123">
    <property type="entry name" value="TRAP_fused"/>
    <property type="match status" value="1"/>
</dbReference>
<dbReference type="PANTHER" id="PTHR43849">
    <property type="entry name" value="BLL3936 PROTEIN"/>
    <property type="match status" value="1"/>
</dbReference>
<feature type="transmembrane region" description="Helical" evidence="2">
    <location>
        <begin position="176"/>
        <end position="202"/>
    </location>
</feature>
<feature type="transmembrane region" description="Helical" evidence="2">
    <location>
        <begin position="41"/>
        <end position="60"/>
    </location>
</feature>
<dbReference type="EMBL" id="CP123388">
    <property type="protein sequence ID" value="XCC97397.1"/>
    <property type="molecule type" value="Genomic_DNA"/>
</dbReference>
<feature type="transmembrane region" description="Helical" evidence="2">
    <location>
        <begin position="341"/>
        <end position="360"/>
    </location>
</feature>
<feature type="domain" description="TRAP C4-dicarboxylate transport system permease DctM subunit" evidence="3">
    <location>
        <begin position="113"/>
        <end position="448"/>
    </location>
</feature>
<name>A0AAU8AR36_9RHOB</name>
<dbReference type="AlphaFoldDB" id="A0AAU8AR36"/>
<organism evidence="4">
    <name type="scientific">Alloyangia sp. H15</name>
    <dbReference type="NCBI Taxonomy" id="3029062"/>
    <lineage>
        <taxon>Bacteria</taxon>
        <taxon>Pseudomonadati</taxon>
        <taxon>Pseudomonadota</taxon>
        <taxon>Alphaproteobacteria</taxon>
        <taxon>Rhodobacterales</taxon>
        <taxon>Roseobacteraceae</taxon>
        <taxon>Alloyangia</taxon>
    </lineage>
</organism>
<dbReference type="RefSeq" id="WP_353476287.1">
    <property type="nucleotide sequence ID" value="NZ_CP123388.1"/>
</dbReference>
<reference evidence="4" key="1">
    <citation type="submission" date="2023-02" db="EMBL/GenBank/DDBJ databases">
        <title>Description and genomic characterization of Salipiger bruguierae sp. nov., isolated from the sediment of mangrove plant Bruguiera sexangula.</title>
        <authorList>
            <person name="Long M."/>
        </authorList>
    </citation>
    <scope>NUCLEOTIDE SEQUENCE</scope>
    <source>
        <strain evidence="4">H15</strain>
        <plasmid evidence="4">unnamed3</plasmid>
    </source>
</reference>
<comment type="function">
    <text evidence="1">Part of the tripartite ATP-independent periplasmic (TRAP) transport system.</text>
</comment>
<protein>
    <submittedName>
        <fullName evidence="4">TRAP transporter fused permease subunit</fullName>
    </submittedName>
</protein>
<feature type="transmembrane region" description="Helical" evidence="2">
    <location>
        <begin position="222"/>
        <end position="247"/>
    </location>
</feature>
<dbReference type="GO" id="GO:0005886">
    <property type="term" value="C:plasma membrane"/>
    <property type="evidence" value="ECO:0007669"/>
    <property type="project" value="UniProtKB-SubCell"/>
</dbReference>
<keyword evidence="1" id="KW-0997">Cell inner membrane</keyword>
<feature type="transmembrane region" description="Helical" evidence="2">
    <location>
        <begin position="293"/>
        <end position="320"/>
    </location>
</feature>
<feature type="transmembrane region" description="Helical" evidence="2">
    <location>
        <begin position="366"/>
        <end position="382"/>
    </location>
</feature>
<dbReference type="InterPro" id="IPR011853">
    <property type="entry name" value="TRAP_DctM-Dct_fused"/>
</dbReference>
<keyword evidence="2" id="KW-0812">Transmembrane</keyword>
<feature type="transmembrane region" description="Helical" evidence="2">
    <location>
        <begin position="12"/>
        <end position="29"/>
    </location>
</feature>
<feature type="transmembrane region" description="Helical" evidence="2">
    <location>
        <begin position="102"/>
        <end position="118"/>
    </location>
</feature>
<accession>A0AAU8AR36</accession>
<evidence type="ECO:0000259" key="3">
    <source>
        <dbReference type="Pfam" id="PF06808"/>
    </source>
</evidence>
<sequence>MTAQQQPWVRWTIAGLATLMCVACILWNLEAHTRLGFALLKQQYMALQLGIALCIAFLRYGPKGDRVERPNLVDLGIAVLCLGTLIYAAYDFVWLLKEQFYRPWQITLIGAVVVIGVMEGIRRRAGIMLFGIVGAFLLYALVADKVPGQLVGRELSPQRLVEYVGFDSSAVFSAPLAVGTITVLLFVFFGQLLFAAGGGGFFTDLAMAATGRSRGGSAKIAVVGSALFGSISGSAVSNVATTGVITIPLMERGGYSKEDAGAIEAVASTGGQLTPPIMGAAAFLMAEFLDIPYSMVAGAALVPAVIYYIAVFLQVDLIAARDGIKAPEEGSLTVRQVLKDGWHFLLPFAILLYGLFWMNLDPEDSALLASIAIVAVGFLRGYRGTRLTGKTLFDVFVQTGTSMVDLILVVAAAGFVIGVLNITGLGFALTLMLVDSVGSSLVLLLLISARSALCSAWACRPRGSTCCSRRWWRPRWSRRASPRSRRISSSSTSG</sequence>
<geneLocation type="plasmid" evidence="4">
    <name>unnamed3</name>
</geneLocation>
<evidence type="ECO:0000256" key="1">
    <source>
        <dbReference type="RuleBase" id="RU369079"/>
    </source>
</evidence>
<evidence type="ECO:0000256" key="2">
    <source>
        <dbReference type="SAM" id="Phobius"/>
    </source>
</evidence>
<feature type="transmembrane region" description="Helical" evidence="2">
    <location>
        <begin position="403"/>
        <end position="434"/>
    </location>
</feature>
<dbReference type="PANTHER" id="PTHR43849:SF2">
    <property type="entry name" value="BLL3936 PROTEIN"/>
    <property type="match status" value="1"/>
</dbReference>
<feature type="transmembrane region" description="Helical" evidence="2">
    <location>
        <begin position="72"/>
        <end position="90"/>
    </location>
</feature>
<dbReference type="GO" id="GO:0022857">
    <property type="term" value="F:transmembrane transporter activity"/>
    <property type="evidence" value="ECO:0007669"/>
    <property type="project" value="UniProtKB-UniRule"/>
</dbReference>
<keyword evidence="1" id="KW-0813">Transport</keyword>
<dbReference type="Pfam" id="PF06808">
    <property type="entry name" value="DctM"/>
    <property type="match status" value="1"/>
</dbReference>
<keyword evidence="2" id="KW-1133">Transmembrane helix</keyword>
<keyword evidence="2" id="KW-0472">Membrane</keyword>
<gene>
    <name evidence="4" type="ORF">PVT71_26785</name>
</gene>
<feature type="transmembrane region" description="Helical" evidence="2">
    <location>
        <begin position="125"/>
        <end position="142"/>
    </location>
</feature>
<keyword evidence="1" id="KW-1003">Cell membrane</keyword>
<keyword evidence="4" id="KW-0614">Plasmid</keyword>
<dbReference type="InterPro" id="IPR010656">
    <property type="entry name" value="DctM"/>
</dbReference>
<evidence type="ECO:0000313" key="4">
    <source>
        <dbReference type="EMBL" id="XCC97397.1"/>
    </source>
</evidence>